<feature type="transmembrane region" description="Helical" evidence="13">
    <location>
        <begin position="736"/>
        <end position="758"/>
    </location>
</feature>
<evidence type="ECO:0000256" key="9">
    <source>
        <dbReference type="ARBA" id="ARBA00023136"/>
    </source>
</evidence>
<dbReference type="PANTHER" id="PTHR47143">
    <property type="entry name" value="TRANSIENT RECEPTOR POTENTIAL CATION CHANNEL PROTEIN PAINLESS"/>
    <property type="match status" value="1"/>
</dbReference>
<keyword evidence="6 13" id="KW-1133">Transmembrane helix</keyword>
<evidence type="ECO:0000256" key="8">
    <source>
        <dbReference type="ARBA" id="ARBA00023065"/>
    </source>
</evidence>
<dbReference type="PANTHER" id="PTHR47143:SF1">
    <property type="entry name" value="ION_TRANS DOMAIN-CONTAINING PROTEIN"/>
    <property type="match status" value="1"/>
</dbReference>
<comment type="subcellular location">
    <subcellularLocation>
        <location evidence="1">Membrane</location>
        <topology evidence="1">Multi-pass membrane protein</topology>
    </subcellularLocation>
</comment>
<proteinExistence type="predicted"/>
<dbReference type="Gene3D" id="1.25.40.20">
    <property type="entry name" value="Ankyrin repeat-containing domain"/>
    <property type="match status" value="4"/>
</dbReference>
<keyword evidence="10" id="KW-0325">Glycoprotein</keyword>
<feature type="repeat" description="ANK" evidence="12">
    <location>
        <begin position="162"/>
        <end position="197"/>
    </location>
</feature>
<dbReference type="PROSITE" id="PS50088">
    <property type="entry name" value="ANK_REPEAT"/>
    <property type="match status" value="8"/>
</dbReference>
<evidence type="ECO:0000256" key="2">
    <source>
        <dbReference type="ARBA" id="ARBA00022448"/>
    </source>
</evidence>
<dbReference type="EMBL" id="JAODUP010000393">
    <property type="protein sequence ID" value="KAK2150721.1"/>
    <property type="molecule type" value="Genomic_DNA"/>
</dbReference>
<dbReference type="Pfam" id="PF12796">
    <property type="entry name" value="Ank_2"/>
    <property type="match status" value="3"/>
</dbReference>
<dbReference type="Pfam" id="PF13857">
    <property type="entry name" value="Ank_5"/>
    <property type="match status" value="1"/>
</dbReference>
<feature type="repeat" description="ANK" evidence="12">
    <location>
        <begin position="198"/>
        <end position="230"/>
    </location>
</feature>
<feature type="repeat" description="ANK" evidence="12">
    <location>
        <begin position="129"/>
        <end position="161"/>
    </location>
</feature>
<evidence type="ECO:0000256" key="3">
    <source>
        <dbReference type="ARBA" id="ARBA00022606"/>
    </source>
</evidence>
<dbReference type="InterPro" id="IPR036770">
    <property type="entry name" value="Ankyrin_rpt-contain_sf"/>
</dbReference>
<feature type="repeat" description="ANK" evidence="12">
    <location>
        <begin position="333"/>
        <end position="365"/>
    </location>
</feature>
<keyword evidence="2" id="KW-0813">Transport</keyword>
<evidence type="ECO:0000256" key="7">
    <source>
        <dbReference type="ARBA" id="ARBA00023043"/>
    </source>
</evidence>
<dbReference type="Pfam" id="PF00520">
    <property type="entry name" value="Ion_trans"/>
    <property type="match status" value="1"/>
</dbReference>
<dbReference type="SMART" id="SM00248">
    <property type="entry name" value="ANK"/>
    <property type="match status" value="9"/>
</dbReference>
<dbReference type="InterPro" id="IPR002110">
    <property type="entry name" value="Ankyrin_rpt"/>
</dbReference>
<evidence type="ECO:0000313" key="15">
    <source>
        <dbReference type="EMBL" id="KAK2150721.1"/>
    </source>
</evidence>
<reference evidence="15" key="1">
    <citation type="journal article" date="2023" name="Mol. Biol. Evol.">
        <title>Third-Generation Sequencing Reveals the Adaptive Role of the Epigenome in Three Deep-Sea Polychaetes.</title>
        <authorList>
            <person name="Perez M."/>
            <person name="Aroh O."/>
            <person name="Sun Y."/>
            <person name="Lan Y."/>
            <person name="Juniper S.K."/>
            <person name="Young C.R."/>
            <person name="Angers B."/>
            <person name="Qian P.Y."/>
        </authorList>
    </citation>
    <scope>NUCLEOTIDE SEQUENCE</scope>
    <source>
        <strain evidence="15">P08H-3</strain>
    </source>
</reference>
<dbReference type="AlphaFoldDB" id="A0AAD9JD27"/>
<keyword evidence="16" id="KW-1185">Reference proteome</keyword>
<feature type="repeat" description="ANK" evidence="12">
    <location>
        <begin position="264"/>
        <end position="296"/>
    </location>
</feature>
<feature type="repeat" description="ANK" evidence="12">
    <location>
        <begin position="384"/>
        <end position="416"/>
    </location>
</feature>
<dbReference type="PROSITE" id="PS50297">
    <property type="entry name" value="ANK_REP_REGION"/>
    <property type="match status" value="8"/>
</dbReference>
<sequence length="897" mass="101646">MLKPNARDDHQRKPSAVPFVALSKTSVQLPKYRLATLGKALSRGSMDNLNYKMTNTGLLTRGISLIQAARDGLVEVVECHIDAISANNIHDVDEDGFTALHHAARYNRVKVLELLVNAGGDLNIKGGQDEIRPLHMACRYNSGSATQFLLARGAEVNVRDIKGKTPLHYATRRGHNVVTKVCELLLDNHAEVNCQKHNLSTPLHVAATCGNIEIARLLVNRGAEVNCRDCEQMTPIHKAALYNKVDIIRLLMNRGGDINAKDKKNMNPLHCACWKGQTEAVEYLLIHGAQIAEADCSLKTALHWAVQFGHYETLETLLKVRGWKNLLELSDKNDQTVLHYAAYMGNVSVLKTLLESGARTDAKDQEERTPLHIAAHTHCVSCYHQNTALHYACSGGHAEAVQLLLDKRANVMLKNTYDQSPLEIVLDHCVERSSRDDSDPNLMMVFDYQYLDPGPEDESSKMNRYFAMNTMISYERDKLLSHPLCQSILSQKWVKFGRSIFFINLCTYLGYLFSLMMYVISMDSWSHPETSLCIAPTVRIFPNGTVIEDQDGETHMSTSSKLWAFFVLIFVCLFFIREFFKLISQKGKYLLNFFHWIVWVLVAATTIFIYPRGHLPCLVQWRAGWVALFLAWINFIMYLRRIDFVGIYVIMFVTVLVSLLKAIVMYFLFIWAFAGSFYIMLSGNQNLNNGDEDTNPYSNIWTAALNIVIMTLGEIEYVDNFLPVSGLEPFSIDTNILLLIFLFLMPIVLMNLMIGIAVGDIEQVQHNAYLKRIALQVDLLYNIENNMPKFAQRKVYIRRANVKPNEGTTTVFHKIKRMKSIQITLQQQSSLLHQIAAKLNISTSGQQQETTSIIGSTIGQPDGLSQNTLYDNFDIMQRTRSVRVAVDLNDRPRSIIF</sequence>
<accession>A0AAD9JD27</accession>
<evidence type="ECO:0000256" key="1">
    <source>
        <dbReference type="ARBA" id="ARBA00004141"/>
    </source>
</evidence>
<protein>
    <recommendedName>
        <fullName evidence="14">Ion transport domain-containing protein</fullName>
    </recommendedName>
</protein>
<dbReference type="InterPro" id="IPR005821">
    <property type="entry name" value="Ion_trans_dom"/>
</dbReference>
<evidence type="ECO:0000259" key="14">
    <source>
        <dbReference type="Pfam" id="PF00520"/>
    </source>
</evidence>
<dbReference type="PRINTS" id="PR01415">
    <property type="entry name" value="ANKYRIN"/>
</dbReference>
<dbReference type="Pfam" id="PF00023">
    <property type="entry name" value="Ank"/>
    <property type="match status" value="2"/>
</dbReference>
<keyword evidence="9 13" id="KW-0472">Membrane</keyword>
<feature type="domain" description="Ion transport" evidence="14">
    <location>
        <begin position="553"/>
        <end position="767"/>
    </location>
</feature>
<name>A0AAD9JD27_9ANNE</name>
<dbReference type="InterPro" id="IPR052076">
    <property type="entry name" value="TRP_cation_channel"/>
</dbReference>
<keyword evidence="4 13" id="KW-0812">Transmembrane</keyword>
<feature type="transmembrane region" description="Helical" evidence="13">
    <location>
        <begin position="622"/>
        <end position="639"/>
    </location>
</feature>
<feature type="transmembrane region" description="Helical" evidence="13">
    <location>
        <begin position="646"/>
        <end position="679"/>
    </location>
</feature>
<feature type="transmembrane region" description="Helical" evidence="13">
    <location>
        <begin position="562"/>
        <end position="580"/>
    </location>
</feature>
<feature type="repeat" description="ANK" evidence="12">
    <location>
        <begin position="95"/>
        <end position="127"/>
    </location>
</feature>
<keyword evidence="7 12" id="KW-0040">ANK repeat</keyword>
<organism evidence="15 16">
    <name type="scientific">Paralvinella palmiformis</name>
    <dbReference type="NCBI Taxonomy" id="53620"/>
    <lineage>
        <taxon>Eukaryota</taxon>
        <taxon>Metazoa</taxon>
        <taxon>Spiralia</taxon>
        <taxon>Lophotrochozoa</taxon>
        <taxon>Annelida</taxon>
        <taxon>Polychaeta</taxon>
        <taxon>Sedentaria</taxon>
        <taxon>Canalipalpata</taxon>
        <taxon>Terebellida</taxon>
        <taxon>Terebelliformia</taxon>
        <taxon>Alvinellidae</taxon>
        <taxon>Paralvinella</taxon>
    </lineage>
</organism>
<keyword evidence="8" id="KW-0406">Ion transport</keyword>
<evidence type="ECO:0000256" key="10">
    <source>
        <dbReference type="ARBA" id="ARBA00023180"/>
    </source>
</evidence>
<comment type="caution">
    <text evidence="15">The sequence shown here is derived from an EMBL/GenBank/DDBJ whole genome shotgun (WGS) entry which is preliminary data.</text>
</comment>
<gene>
    <name evidence="15" type="ORF">LSH36_393g00014</name>
</gene>
<dbReference type="SUPFAM" id="SSF48403">
    <property type="entry name" value="Ankyrin repeat"/>
    <property type="match status" value="1"/>
</dbReference>
<feature type="repeat" description="ANK" evidence="12">
    <location>
        <begin position="231"/>
        <end position="263"/>
    </location>
</feature>
<evidence type="ECO:0000256" key="11">
    <source>
        <dbReference type="ARBA" id="ARBA00023303"/>
    </source>
</evidence>
<evidence type="ECO:0000313" key="16">
    <source>
        <dbReference type="Proteomes" id="UP001208570"/>
    </source>
</evidence>
<evidence type="ECO:0000256" key="13">
    <source>
        <dbReference type="SAM" id="Phobius"/>
    </source>
</evidence>
<evidence type="ECO:0000256" key="12">
    <source>
        <dbReference type="PROSITE-ProRule" id="PRU00023"/>
    </source>
</evidence>
<dbReference type="Proteomes" id="UP001208570">
    <property type="component" value="Unassembled WGS sequence"/>
</dbReference>
<feature type="transmembrane region" description="Helical" evidence="13">
    <location>
        <begin position="589"/>
        <end position="610"/>
    </location>
</feature>
<evidence type="ECO:0000256" key="5">
    <source>
        <dbReference type="ARBA" id="ARBA00022737"/>
    </source>
</evidence>
<keyword evidence="5" id="KW-0677">Repeat</keyword>
<feature type="transmembrane region" description="Helical" evidence="13">
    <location>
        <begin position="500"/>
        <end position="520"/>
    </location>
</feature>
<evidence type="ECO:0000256" key="6">
    <source>
        <dbReference type="ARBA" id="ARBA00022989"/>
    </source>
</evidence>
<keyword evidence="3" id="KW-0716">Sensory transduction</keyword>
<keyword evidence="11" id="KW-0407">Ion channel</keyword>
<dbReference type="GO" id="GO:0005216">
    <property type="term" value="F:monoatomic ion channel activity"/>
    <property type="evidence" value="ECO:0007669"/>
    <property type="project" value="InterPro"/>
</dbReference>
<evidence type="ECO:0000256" key="4">
    <source>
        <dbReference type="ARBA" id="ARBA00022692"/>
    </source>
</evidence>
<dbReference type="GO" id="GO:1902495">
    <property type="term" value="C:transmembrane transporter complex"/>
    <property type="evidence" value="ECO:0007669"/>
    <property type="project" value="TreeGrafter"/>
</dbReference>